<dbReference type="SUPFAM" id="SSF53649">
    <property type="entry name" value="Alkaline phosphatase-like"/>
    <property type="match status" value="1"/>
</dbReference>
<keyword evidence="5" id="KW-0325">Glycoprotein</keyword>
<proteinExistence type="inferred from homology"/>
<dbReference type="InterPro" id="IPR017850">
    <property type="entry name" value="Alkaline_phosphatase_core_sf"/>
</dbReference>
<dbReference type="AlphaFoldDB" id="A0A9D4PYL0"/>
<keyword evidence="4" id="KW-0106">Calcium</keyword>
<evidence type="ECO:0000256" key="3">
    <source>
        <dbReference type="ARBA" id="ARBA00022723"/>
    </source>
</evidence>
<evidence type="ECO:0000256" key="4">
    <source>
        <dbReference type="ARBA" id="ARBA00022837"/>
    </source>
</evidence>
<dbReference type="GO" id="GO:0046872">
    <property type="term" value="F:metal ion binding"/>
    <property type="evidence" value="ECO:0007669"/>
    <property type="project" value="UniProtKB-KW"/>
</dbReference>
<accession>A0A9D4PYL0</accession>
<dbReference type="Pfam" id="PF00884">
    <property type="entry name" value="Sulfatase"/>
    <property type="match status" value="1"/>
</dbReference>
<reference evidence="8" key="2">
    <citation type="submission" date="2021-09" db="EMBL/GenBank/DDBJ databases">
        <authorList>
            <person name="Jia N."/>
            <person name="Wang J."/>
            <person name="Shi W."/>
            <person name="Du L."/>
            <person name="Sun Y."/>
            <person name="Zhan W."/>
            <person name="Jiang J."/>
            <person name="Wang Q."/>
            <person name="Zhang B."/>
            <person name="Ji P."/>
            <person name="Sakyi L.B."/>
            <person name="Cui X."/>
            <person name="Yuan T."/>
            <person name="Jiang B."/>
            <person name="Yang W."/>
            <person name="Lam T.T.-Y."/>
            <person name="Chang Q."/>
            <person name="Ding S."/>
            <person name="Wang X."/>
            <person name="Zhu J."/>
            <person name="Ruan X."/>
            <person name="Zhao L."/>
            <person name="Wei J."/>
            <person name="Que T."/>
            <person name="Du C."/>
            <person name="Cheng J."/>
            <person name="Dai P."/>
            <person name="Han X."/>
            <person name="Huang E."/>
            <person name="Gao Y."/>
            <person name="Liu J."/>
            <person name="Shao H."/>
            <person name="Ye R."/>
            <person name="Li L."/>
            <person name="Wei W."/>
            <person name="Wang X."/>
            <person name="Wang C."/>
            <person name="Huo Q."/>
            <person name="Li W."/>
            <person name="Guo W."/>
            <person name="Chen H."/>
            <person name="Chen S."/>
            <person name="Zhou L."/>
            <person name="Zhou L."/>
            <person name="Ni X."/>
            <person name="Tian J."/>
            <person name="Zhou Y."/>
            <person name="Sheng Y."/>
            <person name="Liu T."/>
            <person name="Pan Y."/>
            <person name="Xia L."/>
            <person name="Li J."/>
            <person name="Zhao F."/>
            <person name="Cao W."/>
        </authorList>
    </citation>
    <scope>NUCLEOTIDE SEQUENCE</scope>
    <source>
        <strain evidence="8">Rsan-2018</strain>
        <tissue evidence="8">Larvae</tissue>
    </source>
</reference>
<evidence type="ECO:0000256" key="6">
    <source>
        <dbReference type="SAM" id="MobiDB-lite"/>
    </source>
</evidence>
<dbReference type="EMBL" id="JABSTV010001249">
    <property type="protein sequence ID" value="KAH7961248.1"/>
    <property type="molecule type" value="Genomic_DNA"/>
</dbReference>
<dbReference type="InterPro" id="IPR000917">
    <property type="entry name" value="Sulfatase_N"/>
</dbReference>
<dbReference type="Proteomes" id="UP000821837">
    <property type="component" value="Chromosome 3"/>
</dbReference>
<dbReference type="PANTHER" id="PTHR10342:SF273">
    <property type="entry name" value="RE14504P"/>
    <property type="match status" value="1"/>
</dbReference>
<dbReference type="Gene3D" id="3.40.720.10">
    <property type="entry name" value="Alkaline Phosphatase, subunit A"/>
    <property type="match status" value="1"/>
</dbReference>
<dbReference type="InterPro" id="IPR047115">
    <property type="entry name" value="ARSB"/>
</dbReference>
<evidence type="ECO:0000313" key="8">
    <source>
        <dbReference type="EMBL" id="KAH7961248.1"/>
    </source>
</evidence>
<evidence type="ECO:0000259" key="7">
    <source>
        <dbReference type="Pfam" id="PF00884"/>
    </source>
</evidence>
<feature type="region of interest" description="Disordered" evidence="6">
    <location>
        <begin position="345"/>
        <end position="364"/>
    </location>
</feature>
<keyword evidence="9" id="KW-1185">Reference proteome</keyword>
<keyword evidence="3" id="KW-0479">Metal-binding</keyword>
<dbReference type="PANTHER" id="PTHR10342">
    <property type="entry name" value="ARYLSULFATASE"/>
    <property type="match status" value="1"/>
</dbReference>
<comment type="caution">
    <text evidence="8">The sequence shown here is derived from an EMBL/GenBank/DDBJ whole genome shotgun (WGS) entry which is preliminary data.</text>
</comment>
<sequence>MVDSLDEAVGSVVRALGEAGMLQDSVIVFSADNGGVPWGYMASRGINWPLRGAKSSPWEGGSRAAAFVWSPLLDKRRRVSEQLMHITDWLPTFYALAGGSTSDLGQLDGLDMWGVLSRDEPSQRSDVVYNIDPLWDYAAIRRDNFKIVVGSRGGGKFDQRFPIPGGQRPSPNLEELMERSLAAQTHSKTLNFNPMLHCMLPRVDFTDMKDYLVRETSFVSREQLKAYKSMHGHNYLTSGWVQQPGVKVLQDSTIVAVGKALRALYGKQDLGFAPDWRANTSLSCLGEQCGDQSCFQSADNVFLFDMDKDPCECNNLASTHKQVLDSMNKVLEEYRAQTVPPIKPAVDPASFPENHDGTWAPWVD</sequence>
<evidence type="ECO:0000256" key="5">
    <source>
        <dbReference type="ARBA" id="ARBA00023180"/>
    </source>
</evidence>
<evidence type="ECO:0000256" key="2">
    <source>
        <dbReference type="ARBA" id="ARBA00008779"/>
    </source>
</evidence>
<protein>
    <recommendedName>
        <fullName evidence="7">Sulfatase N-terminal domain-containing protein</fullName>
    </recommendedName>
</protein>
<comment type="similarity">
    <text evidence="2">Belongs to the sulfatase family.</text>
</comment>
<evidence type="ECO:0000313" key="9">
    <source>
        <dbReference type="Proteomes" id="UP000821837"/>
    </source>
</evidence>
<feature type="domain" description="Sulfatase N-terminal" evidence="7">
    <location>
        <begin position="2"/>
        <end position="98"/>
    </location>
</feature>
<reference evidence="8" key="1">
    <citation type="journal article" date="2020" name="Cell">
        <title>Large-Scale Comparative Analyses of Tick Genomes Elucidate Their Genetic Diversity and Vector Capacities.</title>
        <authorList>
            <consortium name="Tick Genome and Microbiome Consortium (TIGMIC)"/>
            <person name="Jia N."/>
            <person name="Wang J."/>
            <person name="Shi W."/>
            <person name="Du L."/>
            <person name="Sun Y."/>
            <person name="Zhan W."/>
            <person name="Jiang J.F."/>
            <person name="Wang Q."/>
            <person name="Zhang B."/>
            <person name="Ji P."/>
            <person name="Bell-Sakyi L."/>
            <person name="Cui X.M."/>
            <person name="Yuan T.T."/>
            <person name="Jiang B.G."/>
            <person name="Yang W.F."/>
            <person name="Lam T.T."/>
            <person name="Chang Q.C."/>
            <person name="Ding S.J."/>
            <person name="Wang X.J."/>
            <person name="Zhu J.G."/>
            <person name="Ruan X.D."/>
            <person name="Zhao L."/>
            <person name="Wei J.T."/>
            <person name="Ye R.Z."/>
            <person name="Que T.C."/>
            <person name="Du C.H."/>
            <person name="Zhou Y.H."/>
            <person name="Cheng J.X."/>
            <person name="Dai P.F."/>
            <person name="Guo W.B."/>
            <person name="Han X.H."/>
            <person name="Huang E.J."/>
            <person name="Li L.F."/>
            <person name="Wei W."/>
            <person name="Gao Y.C."/>
            <person name="Liu J.Z."/>
            <person name="Shao H.Z."/>
            <person name="Wang X."/>
            <person name="Wang C.C."/>
            <person name="Yang T.C."/>
            <person name="Huo Q.B."/>
            <person name="Li W."/>
            <person name="Chen H.Y."/>
            <person name="Chen S.E."/>
            <person name="Zhou L.G."/>
            <person name="Ni X.B."/>
            <person name="Tian J.H."/>
            <person name="Sheng Y."/>
            <person name="Liu T."/>
            <person name="Pan Y.S."/>
            <person name="Xia L.Y."/>
            <person name="Li J."/>
            <person name="Zhao F."/>
            <person name="Cao W.C."/>
        </authorList>
    </citation>
    <scope>NUCLEOTIDE SEQUENCE</scope>
    <source>
        <strain evidence="8">Rsan-2018</strain>
    </source>
</reference>
<organism evidence="8 9">
    <name type="scientific">Rhipicephalus sanguineus</name>
    <name type="common">Brown dog tick</name>
    <name type="synonym">Ixodes sanguineus</name>
    <dbReference type="NCBI Taxonomy" id="34632"/>
    <lineage>
        <taxon>Eukaryota</taxon>
        <taxon>Metazoa</taxon>
        <taxon>Ecdysozoa</taxon>
        <taxon>Arthropoda</taxon>
        <taxon>Chelicerata</taxon>
        <taxon>Arachnida</taxon>
        <taxon>Acari</taxon>
        <taxon>Parasitiformes</taxon>
        <taxon>Ixodida</taxon>
        <taxon>Ixodoidea</taxon>
        <taxon>Ixodidae</taxon>
        <taxon>Rhipicephalinae</taxon>
        <taxon>Rhipicephalus</taxon>
        <taxon>Rhipicephalus</taxon>
    </lineage>
</organism>
<evidence type="ECO:0000256" key="1">
    <source>
        <dbReference type="ARBA" id="ARBA00001913"/>
    </source>
</evidence>
<dbReference type="VEuPathDB" id="VectorBase:RSAN_038744"/>
<name>A0A9D4PYL0_RHISA</name>
<gene>
    <name evidence="8" type="ORF">HPB52_006091</name>
</gene>
<dbReference type="Gene3D" id="3.30.1120.10">
    <property type="match status" value="2"/>
</dbReference>
<dbReference type="GO" id="GO:0008484">
    <property type="term" value="F:sulfuric ester hydrolase activity"/>
    <property type="evidence" value="ECO:0007669"/>
    <property type="project" value="InterPro"/>
</dbReference>
<comment type="cofactor">
    <cofactor evidence="1">
        <name>Ca(2+)</name>
        <dbReference type="ChEBI" id="CHEBI:29108"/>
    </cofactor>
</comment>